<evidence type="ECO:0000256" key="6">
    <source>
        <dbReference type="SAM" id="MobiDB-lite"/>
    </source>
</evidence>
<feature type="compositionally biased region" description="Pro residues" evidence="6">
    <location>
        <begin position="571"/>
        <end position="593"/>
    </location>
</feature>
<evidence type="ECO:0000256" key="5">
    <source>
        <dbReference type="ARBA" id="ARBA00023163"/>
    </source>
</evidence>
<dbReference type="PANTHER" id="PTHR43133:SF8">
    <property type="entry name" value="RNA POLYMERASE SIGMA FACTOR HI_1459-RELATED"/>
    <property type="match status" value="1"/>
</dbReference>
<dbReference type="InterPro" id="IPR013325">
    <property type="entry name" value="RNA_pol_sigma_r2"/>
</dbReference>
<reference evidence="9 10" key="1">
    <citation type="submission" date="2019-12" db="EMBL/GenBank/DDBJ databases">
        <authorList>
            <person name="Huq M.A."/>
        </authorList>
    </citation>
    <scope>NUCLEOTIDE SEQUENCE [LARGE SCALE GENOMIC DNA]</scope>
    <source>
        <strain evidence="9 10">MAH-18</strain>
    </source>
</reference>
<keyword evidence="10" id="KW-1185">Reference proteome</keyword>
<dbReference type="InterPro" id="IPR014284">
    <property type="entry name" value="RNA_pol_sigma-70_dom"/>
</dbReference>
<dbReference type="GO" id="GO:0016987">
    <property type="term" value="F:sigma factor activity"/>
    <property type="evidence" value="ECO:0007669"/>
    <property type="project" value="UniProtKB-KW"/>
</dbReference>
<feature type="compositionally biased region" description="Low complexity" evidence="6">
    <location>
        <begin position="510"/>
        <end position="519"/>
    </location>
</feature>
<evidence type="ECO:0000256" key="4">
    <source>
        <dbReference type="ARBA" id="ARBA00023125"/>
    </source>
</evidence>
<dbReference type="EMBL" id="WSEK01000003">
    <property type="protein sequence ID" value="MVQ47800.1"/>
    <property type="molecule type" value="Genomic_DNA"/>
</dbReference>
<dbReference type="AlphaFoldDB" id="A0A6L6XL15"/>
<keyword evidence="4" id="KW-0238">DNA-binding</keyword>
<keyword evidence="5" id="KW-0804">Transcription</keyword>
<comment type="similarity">
    <text evidence="1">Belongs to the sigma-70 factor family. ECF subfamily.</text>
</comment>
<dbReference type="InterPro" id="IPR039425">
    <property type="entry name" value="RNA_pol_sigma-70-like"/>
</dbReference>
<keyword evidence="2" id="KW-0805">Transcription regulation</keyword>
<dbReference type="GO" id="GO:0006352">
    <property type="term" value="P:DNA-templated transcription initiation"/>
    <property type="evidence" value="ECO:0007669"/>
    <property type="project" value="InterPro"/>
</dbReference>
<feature type="domain" description="Putative zinc-finger" evidence="8">
    <location>
        <begin position="350"/>
        <end position="383"/>
    </location>
</feature>
<feature type="region of interest" description="Disordered" evidence="6">
    <location>
        <begin position="22"/>
        <end position="78"/>
    </location>
</feature>
<dbReference type="InterPro" id="IPR036388">
    <property type="entry name" value="WH-like_DNA-bd_sf"/>
</dbReference>
<evidence type="ECO:0000259" key="7">
    <source>
        <dbReference type="Pfam" id="PF04542"/>
    </source>
</evidence>
<sequence>MEVAERRLAPRDGERARLCVRRGLATHQPPGAGEVLQRLPQRDPVASEDAPQHLARCDRARSRSRSQGLPHRLEPRRQRRACARGRILPCFGIGRGGAAPARRDPVHGRLPLWSGLAGDVTALTNGHDAVSAKVSREVSEIVSTTVAFRSLARWNLVASFVPAVDERGDAELITAVRAGDVGAYGELFSRHVGAARRLARQLVSAGDVDDLVSEAFAKVLGVLQRGGGPDLAFRAYLLTAVRRLHVDRIRSTARLHSTDDLTPFDPGVPFRDTALEGFENATAAKAFASLPERWQLVLWHTEVEGQKPADIAPILAMSANAVSALAYRAREGLRQAYLSMHASDVDDDACARTRAELGAYVRGGLSRRDATRVEQHLRECRRCTAIYLELTEVNSGLRLLLAPLLLGTVATAYLAATGTAAGTTVGGVAQLLGRARDAVVSHAPAAAVAGAAASAVVAGTVISLHQKQPTPAPEAEEAPTVTITPSAAPDAGRRAHVARHRALDPRDLSTTAAAAATPPTGFPSVGAEGTTPGSPGSPGPSGSPASPQPAGSPASGASADGPGTATAPAPSVAPAPTQPAAPSGSPAPTPSSPSTPDQPSSPTAPALVDATVSVSAGPAGIDVGLGLGVAGVPVLPETHVGVPLPGSG</sequence>
<feature type="compositionally biased region" description="Low complexity" evidence="6">
    <location>
        <begin position="529"/>
        <end position="570"/>
    </location>
</feature>
<keyword evidence="3" id="KW-0731">Sigma factor</keyword>
<proteinExistence type="inferred from homology"/>
<evidence type="ECO:0000256" key="3">
    <source>
        <dbReference type="ARBA" id="ARBA00023082"/>
    </source>
</evidence>
<dbReference type="Gene3D" id="1.10.10.1320">
    <property type="entry name" value="Anti-sigma factor, zinc-finger domain"/>
    <property type="match status" value="1"/>
</dbReference>
<feature type="region of interest" description="Disordered" evidence="6">
    <location>
        <begin position="467"/>
        <end position="608"/>
    </location>
</feature>
<dbReference type="NCBIfam" id="TIGR02937">
    <property type="entry name" value="sigma70-ECF"/>
    <property type="match status" value="1"/>
</dbReference>
<dbReference type="Gene3D" id="1.10.10.10">
    <property type="entry name" value="Winged helix-like DNA-binding domain superfamily/Winged helix DNA-binding domain"/>
    <property type="match status" value="1"/>
</dbReference>
<dbReference type="Gene3D" id="1.10.1740.10">
    <property type="match status" value="1"/>
</dbReference>
<dbReference type="Pfam" id="PF04542">
    <property type="entry name" value="Sigma70_r2"/>
    <property type="match status" value="1"/>
</dbReference>
<name>A0A6L6XL15_9ACTN</name>
<feature type="domain" description="RNA polymerase sigma-70 region 2" evidence="7">
    <location>
        <begin position="187"/>
        <end position="254"/>
    </location>
</feature>
<dbReference type="SUPFAM" id="SSF88946">
    <property type="entry name" value="Sigma2 domain of RNA polymerase sigma factors"/>
    <property type="match status" value="1"/>
</dbReference>
<comment type="caution">
    <text evidence="9">The sequence shown here is derived from an EMBL/GenBank/DDBJ whole genome shotgun (WGS) entry which is preliminary data.</text>
</comment>
<evidence type="ECO:0000256" key="2">
    <source>
        <dbReference type="ARBA" id="ARBA00023015"/>
    </source>
</evidence>
<protein>
    <submittedName>
        <fullName evidence="9">Sigma-70 family RNA polymerase sigma factor</fullName>
    </submittedName>
</protein>
<dbReference type="InterPro" id="IPR007627">
    <property type="entry name" value="RNA_pol_sigma70_r2"/>
</dbReference>
<dbReference type="SUPFAM" id="SSF88659">
    <property type="entry name" value="Sigma3 and sigma4 domains of RNA polymerase sigma factors"/>
    <property type="match status" value="1"/>
</dbReference>
<dbReference type="GO" id="GO:0003677">
    <property type="term" value="F:DNA binding"/>
    <property type="evidence" value="ECO:0007669"/>
    <property type="project" value="UniProtKB-KW"/>
</dbReference>
<dbReference type="Proteomes" id="UP000473525">
    <property type="component" value="Unassembled WGS sequence"/>
</dbReference>
<evidence type="ECO:0000313" key="9">
    <source>
        <dbReference type="EMBL" id="MVQ47800.1"/>
    </source>
</evidence>
<evidence type="ECO:0000256" key="1">
    <source>
        <dbReference type="ARBA" id="ARBA00010641"/>
    </source>
</evidence>
<evidence type="ECO:0000313" key="10">
    <source>
        <dbReference type="Proteomes" id="UP000473525"/>
    </source>
</evidence>
<dbReference type="PANTHER" id="PTHR43133">
    <property type="entry name" value="RNA POLYMERASE ECF-TYPE SIGMA FACTO"/>
    <property type="match status" value="1"/>
</dbReference>
<dbReference type="InterPro" id="IPR013324">
    <property type="entry name" value="RNA_pol_sigma_r3/r4-like"/>
</dbReference>
<accession>A0A6L6XL15</accession>
<dbReference type="InterPro" id="IPR027383">
    <property type="entry name" value="Znf_put"/>
</dbReference>
<feature type="compositionally biased region" description="Low complexity" evidence="6">
    <location>
        <begin position="594"/>
        <end position="606"/>
    </location>
</feature>
<organism evidence="9 10">
    <name type="scientific">Nocardioides agri</name>
    <dbReference type="NCBI Taxonomy" id="2682843"/>
    <lineage>
        <taxon>Bacteria</taxon>
        <taxon>Bacillati</taxon>
        <taxon>Actinomycetota</taxon>
        <taxon>Actinomycetes</taxon>
        <taxon>Propionibacteriales</taxon>
        <taxon>Nocardioidaceae</taxon>
        <taxon>Nocardioides</taxon>
    </lineage>
</organism>
<evidence type="ECO:0000259" key="8">
    <source>
        <dbReference type="Pfam" id="PF13490"/>
    </source>
</evidence>
<gene>
    <name evidence="9" type="ORF">GON03_01310</name>
</gene>
<dbReference type="Pfam" id="PF13490">
    <property type="entry name" value="zf-HC2"/>
    <property type="match status" value="1"/>
</dbReference>
<dbReference type="InterPro" id="IPR041916">
    <property type="entry name" value="Anti_sigma_zinc_sf"/>
</dbReference>